<keyword evidence="3" id="KW-1185">Reference proteome</keyword>
<gene>
    <name evidence="2" type="ORF">ACFO5X_23920</name>
</gene>
<feature type="domain" description="DUF6473" evidence="1">
    <location>
        <begin position="1"/>
        <end position="271"/>
    </location>
</feature>
<dbReference type="InterPro" id="IPR045524">
    <property type="entry name" value="DUF6473"/>
</dbReference>
<protein>
    <submittedName>
        <fullName evidence="2">DUF6473 family protein</fullName>
    </submittedName>
</protein>
<comment type="caution">
    <text evidence="2">The sequence shown here is derived from an EMBL/GenBank/DDBJ whole genome shotgun (WGS) entry which is preliminary data.</text>
</comment>
<dbReference type="Pfam" id="PF20078">
    <property type="entry name" value="DUF6473"/>
    <property type="match status" value="1"/>
</dbReference>
<evidence type="ECO:0000313" key="3">
    <source>
        <dbReference type="Proteomes" id="UP001595973"/>
    </source>
</evidence>
<accession>A0ABV9KNY9</accession>
<proteinExistence type="predicted"/>
<dbReference type="Proteomes" id="UP001595973">
    <property type="component" value="Unassembled WGS sequence"/>
</dbReference>
<name>A0ABV9KNY9_9RHOB</name>
<evidence type="ECO:0000259" key="1">
    <source>
        <dbReference type="Pfam" id="PF20078"/>
    </source>
</evidence>
<sequence>MSVELPGAEVPEAGYCRYHGSRLQCRGPERQLNTPYVAFLGGAETFGRFVRVPFVEQIERATGRICVNLGASHTGPEAWLQDAALVEIAARASRALIQLSGAQMLCNPYYRVHPRRNDRFLEPLPPLADLYPEIDFTDFAFVNHMLAALNATSPDRFAQIREALQEVWVARMAELLDRFARPPVLLWLRYTSMTLNRGCPDLALNPVFVTGPMIECLRVGAGPIVTVDLATASAAREVVKMRFGPMQAPAAAQMIGPSAHRAVARALIDVIGPAE</sequence>
<evidence type="ECO:0000313" key="2">
    <source>
        <dbReference type="EMBL" id="MFC4671621.1"/>
    </source>
</evidence>
<reference evidence="3" key="1">
    <citation type="journal article" date="2019" name="Int. J. Syst. Evol. Microbiol.">
        <title>The Global Catalogue of Microorganisms (GCM) 10K type strain sequencing project: providing services to taxonomists for standard genome sequencing and annotation.</title>
        <authorList>
            <consortium name="The Broad Institute Genomics Platform"/>
            <consortium name="The Broad Institute Genome Sequencing Center for Infectious Disease"/>
            <person name="Wu L."/>
            <person name="Ma J."/>
        </authorList>
    </citation>
    <scope>NUCLEOTIDE SEQUENCE [LARGE SCALE GENOMIC DNA]</scope>
    <source>
        <strain evidence="3">CGMCC 4.7283</strain>
    </source>
</reference>
<organism evidence="2 3">
    <name type="scientific">Seohaeicola nanhaiensis</name>
    <dbReference type="NCBI Taxonomy" id="1387282"/>
    <lineage>
        <taxon>Bacteria</taxon>
        <taxon>Pseudomonadati</taxon>
        <taxon>Pseudomonadota</taxon>
        <taxon>Alphaproteobacteria</taxon>
        <taxon>Rhodobacterales</taxon>
        <taxon>Roseobacteraceae</taxon>
        <taxon>Seohaeicola</taxon>
    </lineage>
</organism>
<dbReference type="EMBL" id="JBHSGI010000033">
    <property type="protein sequence ID" value="MFC4671621.1"/>
    <property type="molecule type" value="Genomic_DNA"/>
</dbReference>
<dbReference type="RefSeq" id="WP_380722322.1">
    <property type="nucleotide sequence ID" value="NZ_JBHSGI010000033.1"/>
</dbReference>